<organism evidence="3 4">
    <name type="scientific">Micromonospora orduensis</name>
    <dbReference type="NCBI Taxonomy" id="1420891"/>
    <lineage>
        <taxon>Bacteria</taxon>
        <taxon>Bacillati</taxon>
        <taxon>Actinomycetota</taxon>
        <taxon>Actinomycetes</taxon>
        <taxon>Micromonosporales</taxon>
        <taxon>Micromonosporaceae</taxon>
        <taxon>Micromonospora</taxon>
    </lineage>
</organism>
<dbReference type="EMBL" id="VDFY01000222">
    <property type="protein sequence ID" value="TNH24252.1"/>
    <property type="molecule type" value="Genomic_DNA"/>
</dbReference>
<feature type="transmembrane region" description="Helical" evidence="2">
    <location>
        <begin position="68"/>
        <end position="92"/>
    </location>
</feature>
<evidence type="ECO:0000313" key="3">
    <source>
        <dbReference type="EMBL" id="TNH24252.1"/>
    </source>
</evidence>
<accession>A0A5C4QHS0</accession>
<dbReference type="Proteomes" id="UP000306145">
    <property type="component" value="Unassembled WGS sequence"/>
</dbReference>
<evidence type="ECO:0000256" key="2">
    <source>
        <dbReference type="SAM" id="Phobius"/>
    </source>
</evidence>
<comment type="caution">
    <text evidence="3">The sequence shown here is derived from an EMBL/GenBank/DDBJ whole genome shotgun (WGS) entry which is preliminary data.</text>
</comment>
<keyword evidence="2" id="KW-0812">Transmembrane</keyword>
<evidence type="ECO:0000256" key="1">
    <source>
        <dbReference type="SAM" id="MobiDB-lite"/>
    </source>
</evidence>
<gene>
    <name evidence="3" type="ORF">FHG89_25255</name>
</gene>
<keyword evidence="2" id="KW-0472">Membrane</keyword>
<evidence type="ECO:0000313" key="4">
    <source>
        <dbReference type="Proteomes" id="UP000306145"/>
    </source>
</evidence>
<dbReference type="AlphaFoldDB" id="A0A5C4QHS0"/>
<feature type="region of interest" description="Disordered" evidence="1">
    <location>
        <begin position="1"/>
        <end position="29"/>
    </location>
</feature>
<reference evidence="3 4" key="1">
    <citation type="submission" date="2019-06" db="EMBL/GenBank/DDBJ databases">
        <title>Micromonospora ordensis sp. nov., isolated from deep marine sediment.</title>
        <authorList>
            <person name="Veyisoglu A."/>
            <person name="Carro L."/>
            <person name="Klenk H.-P."/>
            <person name="Sahin N."/>
        </authorList>
    </citation>
    <scope>NUCLEOTIDE SEQUENCE [LARGE SCALE GENOMIC DNA]</scope>
    <source>
        <strain evidence="3 4">S2509</strain>
    </source>
</reference>
<keyword evidence="4" id="KW-1185">Reference proteome</keyword>
<sequence>MTPDRRPAHEHRHPVDLPDWMRGPAPTRRTPTRLLDDLVERQRGLNAARRAWWRWRDRTRWSDSHPHVVAVVSFVFAAVVGTAAVFGAYYLLALAMRGHY</sequence>
<proteinExistence type="predicted"/>
<protein>
    <submittedName>
        <fullName evidence="3">Uncharacterized protein</fullName>
    </submittedName>
</protein>
<name>A0A5C4QHS0_9ACTN</name>
<keyword evidence="2" id="KW-1133">Transmembrane helix</keyword>